<reference evidence="3 4" key="1">
    <citation type="submission" date="2018-11" db="EMBL/GenBank/DDBJ databases">
        <title>Novel bacteria species description.</title>
        <authorList>
            <person name="Han J.-H."/>
        </authorList>
    </citation>
    <scope>NUCLEOTIDE SEQUENCE [LARGE SCALE GENOMIC DNA]</scope>
    <source>
        <strain evidence="3 4">KCTC23259</strain>
    </source>
</reference>
<name>A0AAE3KV61_9BACT</name>
<dbReference type="Pfam" id="PF00266">
    <property type="entry name" value="Aminotran_5"/>
    <property type="match status" value="1"/>
</dbReference>
<accession>A0AAE3KV61</accession>
<proteinExistence type="predicted"/>
<comment type="caution">
    <text evidence="3">The sequence shown here is derived from an EMBL/GenBank/DDBJ whole genome shotgun (WGS) entry which is preliminary data.</text>
</comment>
<dbReference type="InterPro" id="IPR000192">
    <property type="entry name" value="Aminotrans_V_dom"/>
</dbReference>
<protein>
    <submittedName>
        <fullName evidence="3">Aminotransferase class V-fold PLP-dependent enzyme</fullName>
    </submittedName>
</protein>
<keyword evidence="3" id="KW-0032">Aminotransferase</keyword>
<sequence length="389" mass="44928">MPKKEFFSLPENIHYLNCATMSPLPKVVDEAGIKGLLRKSQPYELIQEHFFDTAETVRKRFAQLINCSNYKQIAIMPSVSYGMATVVKNILKKGIPNHKTKVVLVGEEFPSDVYAWGELTTEVPKVSIETIQAPDELENRGEIWNKVLIESLNSEALAVCISPTHWADGTRFHLEKIREKCAENNILFIIDATQHLGAYPFDIQKIKPDFLVAATYKWLLGPYGTTLAFFGKYFDDGFPLEQTWIGRKNSQDFKNLINYQSEYQEGAFRYNMGEFSNFINLPMVEKALDLLIDWQPEEIQNYAKNLGKPYIERLRKAGYWIEKEDFRAAHLFGIRLPENIQIETIQKALSDQKVFVSYRGKAIRLSINVWNDETDMEIFTQILENLSKE</sequence>
<feature type="domain" description="Aminotransferase class V" evidence="2">
    <location>
        <begin position="47"/>
        <end position="361"/>
    </location>
</feature>
<dbReference type="InterPro" id="IPR015422">
    <property type="entry name" value="PyrdxlP-dep_Trfase_small"/>
</dbReference>
<keyword evidence="1" id="KW-0663">Pyridoxal phosphate</keyword>
<dbReference type="InterPro" id="IPR015421">
    <property type="entry name" value="PyrdxlP-dep_Trfase_major"/>
</dbReference>
<keyword evidence="3" id="KW-0808">Transferase</keyword>
<organism evidence="3 4">
    <name type="scientific">Lacihabitans soyangensis</name>
    <dbReference type="NCBI Taxonomy" id="869394"/>
    <lineage>
        <taxon>Bacteria</taxon>
        <taxon>Pseudomonadati</taxon>
        <taxon>Bacteroidota</taxon>
        <taxon>Cytophagia</taxon>
        <taxon>Cytophagales</taxon>
        <taxon>Leadbetterellaceae</taxon>
        <taxon>Lacihabitans</taxon>
    </lineage>
</organism>
<keyword evidence="4" id="KW-1185">Reference proteome</keyword>
<dbReference type="InterPro" id="IPR015424">
    <property type="entry name" value="PyrdxlP-dep_Trfase"/>
</dbReference>
<dbReference type="EMBL" id="RJUF01000043">
    <property type="protein sequence ID" value="MCP9763866.1"/>
    <property type="molecule type" value="Genomic_DNA"/>
</dbReference>
<evidence type="ECO:0000259" key="2">
    <source>
        <dbReference type="Pfam" id="PF00266"/>
    </source>
</evidence>
<gene>
    <name evidence="3" type="ORF">EGI31_12965</name>
</gene>
<dbReference type="SUPFAM" id="SSF53383">
    <property type="entry name" value="PLP-dependent transferases"/>
    <property type="match status" value="1"/>
</dbReference>
<evidence type="ECO:0000313" key="3">
    <source>
        <dbReference type="EMBL" id="MCP9763866.1"/>
    </source>
</evidence>
<dbReference type="PANTHER" id="PTHR43092:SF2">
    <property type="entry name" value="HERCYNYLCYSTEINE SULFOXIDE LYASE"/>
    <property type="match status" value="1"/>
</dbReference>
<dbReference type="Proteomes" id="UP001204144">
    <property type="component" value="Unassembled WGS sequence"/>
</dbReference>
<dbReference type="GO" id="GO:0008483">
    <property type="term" value="F:transaminase activity"/>
    <property type="evidence" value="ECO:0007669"/>
    <property type="project" value="UniProtKB-KW"/>
</dbReference>
<evidence type="ECO:0000313" key="4">
    <source>
        <dbReference type="Proteomes" id="UP001204144"/>
    </source>
</evidence>
<dbReference type="PANTHER" id="PTHR43092">
    <property type="entry name" value="L-CYSTEINE DESULFHYDRASE"/>
    <property type="match status" value="1"/>
</dbReference>
<dbReference type="Gene3D" id="3.90.1150.10">
    <property type="entry name" value="Aspartate Aminotransferase, domain 1"/>
    <property type="match status" value="1"/>
</dbReference>
<dbReference type="AlphaFoldDB" id="A0AAE3KV61"/>
<dbReference type="RefSeq" id="WP_255037630.1">
    <property type="nucleotide sequence ID" value="NZ_RJUF01000043.1"/>
</dbReference>
<dbReference type="Gene3D" id="3.40.640.10">
    <property type="entry name" value="Type I PLP-dependent aspartate aminotransferase-like (Major domain)"/>
    <property type="match status" value="1"/>
</dbReference>
<evidence type="ECO:0000256" key="1">
    <source>
        <dbReference type="ARBA" id="ARBA00022898"/>
    </source>
</evidence>